<accession>A0A5J6F7R0</accession>
<dbReference type="Proteomes" id="UP000326178">
    <property type="component" value="Chromosome"/>
</dbReference>
<dbReference type="RefSeq" id="WP_150486271.1">
    <property type="nucleotide sequence ID" value="NZ_BMUV01000024.1"/>
</dbReference>
<dbReference type="EMBL" id="CP023702">
    <property type="protein sequence ID" value="QEU70910.1"/>
    <property type="molecule type" value="Genomic_DNA"/>
</dbReference>
<dbReference type="InterPro" id="IPR002509">
    <property type="entry name" value="NODB_dom"/>
</dbReference>
<dbReference type="OrthoDB" id="9763050at2"/>
<dbReference type="PANTHER" id="PTHR10587">
    <property type="entry name" value="GLYCOSYL TRANSFERASE-RELATED"/>
    <property type="match status" value="1"/>
</dbReference>
<evidence type="ECO:0000259" key="1">
    <source>
        <dbReference type="PROSITE" id="PS51677"/>
    </source>
</evidence>
<protein>
    <submittedName>
        <fullName evidence="2">Polysaccharide deacetylase family protein</fullName>
    </submittedName>
</protein>
<dbReference type="AlphaFoldDB" id="A0A5J6F7R0"/>
<reference evidence="2 3" key="1">
    <citation type="submission" date="2017-09" db="EMBL/GenBank/DDBJ databases">
        <authorList>
            <person name="Lee N."/>
            <person name="Cho B.-K."/>
        </authorList>
    </citation>
    <scope>NUCLEOTIDE SEQUENCE [LARGE SCALE GENOMIC DNA]</scope>
    <source>
        <strain evidence="2 3">ATCC 12769</strain>
    </source>
</reference>
<evidence type="ECO:0000313" key="2">
    <source>
        <dbReference type="EMBL" id="QEU70910.1"/>
    </source>
</evidence>
<dbReference type="GO" id="GO:0016810">
    <property type="term" value="F:hydrolase activity, acting on carbon-nitrogen (but not peptide) bonds"/>
    <property type="evidence" value="ECO:0007669"/>
    <property type="project" value="InterPro"/>
</dbReference>
<dbReference type="GO" id="GO:0005975">
    <property type="term" value="P:carbohydrate metabolic process"/>
    <property type="evidence" value="ECO:0007669"/>
    <property type="project" value="InterPro"/>
</dbReference>
<keyword evidence="3" id="KW-1185">Reference proteome</keyword>
<dbReference type="CDD" id="cd10959">
    <property type="entry name" value="CE4_NodB_like_3"/>
    <property type="match status" value="1"/>
</dbReference>
<dbReference type="PANTHER" id="PTHR10587:SF137">
    <property type="entry name" value="4-DEOXY-4-FORMAMIDO-L-ARABINOSE-PHOSPHOUNDECAPRENOL DEFORMYLASE ARND-RELATED"/>
    <property type="match status" value="1"/>
</dbReference>
<proteinExistence type="predicted"/>
<dbReference type="InterPro" id="IPR011330">
    <property type="entry name" value="Glyco_hydro/deAcase_b/a-brl"/>
</dbReference>
<dbReference type="Gene3D" id="3.20.20.370">
    <property type="entry name" value="Glycoside hydrolase/deacetylase"/>
    <property type="match status" value="1"/>
</dbReference>
<evidence type="ECO:0000313" key="3">
    <source>
        <dbReference type="Proteomes" id="UP000326178"/>
    </source>
</evidence>
<name>A0A5J6F7R0_9ACTN</name>
<organism evidence="2 3">
    <name type="scientific">Streptomyces nitrosporeus</name>
    <dbReference type="NCBI Taxonomy" id="28894"/>
    <lineage>
        <taxon>Bacteria</taxon>
        <taxon>Bacillati</taxon>
        <taxon>Actinomycetota</taxon>
        <taxon>Actinomycetes</taxon>
        <taxon>Kitasatosporales</taxon>
        <taxon>Streptomycetaceae</taxon>
        <taxon>Streptomyces</taxon>
    </lineage>
</organism>
<feature type="domain" description="NodB homology" evidence="1">
    <location>
        <begin position="52"/>
        <end position="238"/>
    </location>
</feature>
<dbReference type="SUPFAM" id="SSF88713">
    <property type="entry name" value="Glycoside hydrolase/deacetylase"/>
    <property type="match status" value="1"/>
</dbReference>
<dbReference type="InterPro" id="IPR050248">
    <property type="entry name" value="Polysacc_deacetylase_ArnD"/>
</dbReference>
<gene>
    <name evidence="2" type="ORF">CP967_02120</name>
</gene>
<dbReference type="PROSITE" id="PS51677">
    <property type="entry name" value="NODB"/>
    <property type="match status" value="1"/>
</dbReference>
<sequence>MHPGQPKAALALGVPAAAAALVAAAHVVPAGTWLPGLRRACLPALAGLGHPDRVALTFDDGPDPGSTPYFLELLDELSVHATFFVLGESLLRHPGLGRDIVRRGHELAVHGWTHSRPWAPAPGRDLREVSAAAEAVRRTAGTRPLWYRPPYGILTGGRWAAARRCGLRPVLWSAWGRDWEPDATPGEVLATVRGQLRGGGGTVLLHDADLSGRRSWRAALAMLPELVGGLRAEGMAVGPLAGHGLPPDGRGRFRR</sequence>
<dbReference type="Pfam" id="PF01522">
    <property type="entry name" value="Polysacc_deac_1"/>
    <property type="match status" value="1"/>
</dbReference>
<dbReference type="KEGG" id="snk:CP967_02120"/>